<dbReference type="GO" id="GO:0004930">
    <property type="term" value="F:G protein-coupled receptor activity"/>
    <property type="evidence" value="ECO:0007669"/>
    <property type="project" value="UniProtKB-KW"/>
</dbReference>
<protein>
    <submittedName>
        <fullName evidence="12">Trace amine-associated receptor 1-like</fullName>
    </submittedName>
</protein>
<dbReference type="InterPro" id="IPR050569">
    <property type="entry name" value="TAAR"/>
</dbReference>
<dbReference type="GO" id="GO:0005886">
    <property type="term" value="C:plasma membrane"/>
    <property type="evidence" value="ECO:0007669"/>
    <property type="project" value="UniProtKB-SubCell"/>
</dbReference>
<dbReference type="Proteomes" id="UP000515163">
    <property type="component" value="Unplaced"/>
</dbReference>
<dbReference type="KEGG" id="aten:116294581"/>
<dbReference type="PRINTS" id="PR00237">
    <property type="entry name" value="GPCRRHODOPSN"/>
</dbReference>
<dbReference type="InParanoid" id="A0A6P8HZN7"/>
<evidence type="ECO:0000256" key="9">
    <source>
        <dbReference type="SAM" id="Phobius"/>
    </source>
</evidence>
<dbReference type="Gene3D" id="1.20.1070.10">
    <property type="entry name" value="Rhodopsin 7-helix transmembrane proteins"/>
    <property type="match status" value="1"/>
</dbReference>
<feature type="transmembrane region" description="Helical" evidence="9">
    <location>
        <begin position="140"/>
        <end position="162"/>
    </location>
</feature>
<dbReference type="OrthoDB" id="5965047at2759"/>
<keyword evidence="4 9" id="KW-1133">Transmembrane helix</keyword>
<evidence type="ECO:0000256" key="7">
    <source>
        <dbReference type="ARBA" id="ARBA00023170"/>
    </source>
</evidence>
<comment type="subcellular location">
    <subcellularLocation>
        <location evidence="1">Cell membrane</location>
        <topology evidence="1">Multi-pass membrane protein</topology>
    </subcellularLocation>
</comment>
<proteinExistence type="predicted"/>
<evidence type="ECO:0000259" key="10">
    <source>
        <dbReference type="PROSITE" id="PS50262"/>
    </source>
</evidence>
<evidence type="ECO:0000256" key="2">
    <source>
        <dbReference type="ARBA" id="ARBA00022475"/>
    </source>
</evidence>
<evidence type="ECO:0000256" key="8">
    <source>
        <dbReference type="ARBA" id="ARBA00023224"/>
    </source>
</evidence>
<reference evidence="12" key="1">
    <citation type="submission" date="2025-08" db="UniProtKB">
        <authorList>
            <consortium name="RefSeq"/>
        </authorList>
    </citation>
    <scope>IDENTIFICATION</scope>
    <source>
        <tissue evidence="12">Tentacle</tissue>
    </source>
</reference>
<dbReference type="PANTHER" id="PTHR24249:SF372">
    <property type="entry name" value="G-PROTEIN COUPLED RECEPTORS FAMILY 1 PROFILE DOMAIN-CONTAINING PROTEIN"/>
    <property type="match status" value="1"/>
</dbReference>
<dbReference type="CDD" id="cd00637">
    <property type="entry name" value="7tm_classA_rhodopsin-like"/>
    <property type="match status" value="1"/>
</dbReference>
<feature type="transmembrane region" description="Helical" evidence="9">
    <location>
        <begin position="28"/>
        <end position="49"/>
    </location>
</feature>
<name>A0A6P8HZN7_ACTTE</name>
<keyword evidence="6 9" id="KW-0472">Membrane</keyword>
<keyword evidence="3 9" id="KW-0812">Transmembrane</keyword>
<sequence length="380" mass="41839">MSNQGASNQSAKLGVLDPSSPESIIETLALVLICLSSIIGNSCVITAVARSEKLRERPGSYLVGSLAILDGFLMPVAMAFHITLRNFSWTASEFVCNFLSDYLIILIYIVILHLFLMSWDRFISVVYPLHSQIILSRRKIVCLLIPAWIVPVFSMGVVPLLINTHEQGISFRNKLLGCIDSSSSPSKVELTSSKPHQLHLLFNTLLFVVGPFLVMLVLYGKLSLISSKQENKVGANVVSSEITQNERRVKAKKTKEMKWAKTVGIVIGAFALTYLPVFACTLVEAKLGHGVIPQKLFSFFAAVIFLNSAINAVVYSFRSQVYRKEFKRIVRDLVRKFVPGFGAQEGHCFHVGEPQPLGLSLHAQEAAQTQASSSGAIQKA</sequence>
<evidence type="ECO:0000313" key="12">
    <source>
        <dbReference type="RefSeq" id="XP_031558072.1"/>
    </source>
</evidence>
<dbReference type="InterPro" id="IPR017452">
    <property type="entry name" value="GPCR_Rhodpsn_7TM"/>
</dbReference>
<dbReference type="PANTHER" id="PTHR24249">
    <property type="entry name" value="HISTAMINE RECEPTOR-RELATED G-PROTEIN COUPLED RECEPTOR"/>
    <property type="match status" value="1"/>
</dbReference>
<evidence type="ECO:0000256" key="3">
    <source>
        <dbReference type="ARBA" id="ARBA00022692"/>
    </source>
</evidence>
<accession>A0A6P8HZN7</accession>
<evidence type="ECO:0000256" key="1">
    <source>
        <dbReference type="ARBA" id="ARBA00004651"/>
    </source>
</evidence>
<keyword evidence="2" id="KW-1003">Cell membrane</keyword>
<dbReference type="PROSITE" id="PS50262">
    <property type="entry name" value="G_PROTEIN_RECEP_F1_2"/>
    <property type="match status" value="1"/>
</dbReference>
<keyword evidence="8" id="KW-0807">Transducer</keyword>
<dbReference type="Pfam" id="PF00001">
    <property type="entry name" value="7tm_1"/>
    <property type="match status" value="1"/>
</dbReference>
<gene>
    <name evidence="12" type="primary">LOC116294581</name>
</gene>
<dbReference type="InterPro" id="IPR000276">
    <property type="entry name" value="GPCR_Rhodpsn"/>
</dbReference>
<feature type="transmembrane region" description="Helical" evidence="9">
    <location>
        <begin position="262"/>
        <end position="284"/>
    </location>
</feature>
<feature type="domain" description="G-protein coupled receptors family 1 profile" evidence="10">
    <location>
        <begin position="40"/>
        <end position="315"/>
    </location>
</feature>
<dbReference type="AlphaFoldDB" id="A0A6P8HZN7"/>
<feature type="transmembrane region" description="Helical" evidence="9">
    <location>
        <begin position="61"/>
        <end position="82"/>
    </location>
</feature>
<dbReference type="SMART" id="SM01381">
    <property type="entry name" value="7TM_GPCR_Srsx"/>
    <property type="match status" value="1"/>
</dbReference>
<keyword evidence="5" id="KW-0297">G-protein coupled receptor</keyword>
<keyword evidence="11" id="KW-1185">Reference proteome</keyword>
<feature type="transmembrane region" description="Helical" evidence="9">
    <location>
        <begin position="102"/>
        <end position="119"/>
    </location>
</feature>
<feature type="transmembrane region" description="Helical" evidence="9">
    <location>
        <begin position="200"/>
        <end position="219"/>
    </location>
</feature>
<dbReference type="GeneID" id="116294581"/>
<dbReference type="RefSeq" id="XP_031558072.1">
    <property type="nucleotide sequence ID" value="XM_031702212.1"/>
</dbReference>
<feature type="transmembrane region" description="Helical" evidence="9">
    <location>
        <begin position="296"/>
        <end position="317"/>
    </location>
</feature>
<evidence type="ECO:0000256" key="4">
    <source>
        <dbReference type="ARBA" id="ARBA00022989"/>
    </source>
</evidence>
<evidence type="ECO:0000313" key="11">
    <source>
        <dbReference type="Proteomes" id="UP000515163"/>
    </source>
</evidence>
<evidence type="ECO:0000256" key="5">
    <source>
        <dbReference type="ARBA" id="ARBA00023040"/>
    </source>
</evidence>
<organism evidence="11 12">
    <name type="scientific">Actinia tenebrosa</name>
    <name type="common">Australian red waratah sea anemone</name>
    <dbReference type="NCBI Taxonomy" id="6105"/>
    <lineage>
        <taxon>Eukaryota</taxon>
        <taxon>Metazoa</taxon>
        <taxon>Cnidaria</taxon>
        <taxon>Anthozoa</taxon>
        <taxon>Hexacorallia</taxon>
        <taxon>Actiniaria</taxon>
        <taxon>Actiniidae</taxon>
        <taxon>Actinia</taxon>
    </lineage>
</organism>
<keyword evidence="7" id="KW-0675">Receptor</keyword>
<evidence type="ECO:0000256" key="6">
    <source>
        <dbReference type="ARBA" id="ARBA00023136"/>
    </source>
</evidence>
<dbReference type="SUPFAM" id="SSF81321">
    <property type="entry name" value="Family A G protein-coupled receptor-like"/>
    <property type="match status" value="1"/>
</dbReference>